<dbReference type="InterPro" id="IPR025238">
    <property type="entry name" value="DUF4184"/>
</dbReference>
<reference evidence="2 3" key="1">
    <citation type="submission" date="2019-03" db="EMBL/GenBank/DDBJ databases">
        <title>Draft genome sequences of novel Actinobacteria.</title>
        <authorList>
            <person name="Sahin N."/>
            <person name="Ay H."/>
            <person name="Saygin H."/>
        </authorList>
    </citation>
    <scope>NUCLEOTIDE SEQUENCE [LARGE SCALE GENOMIC DNA]</scope>
    <source>
        <strain evidence="2 3">DSM 41900</strain>
    </source>
</reference>
<evidence type="ECO:0000256" key="1">
    <source>
        <dbReference type="SAM" id="MobiDB-lite"/>
    </source>
</evidence>
<dbReference type="EMBL" id="SMKI01000572">
    <property type="protein sequence ID" value="TDC63272.1"/>
    <property type="molecule type" value="Genomic_DNA"/>
</dbReference>
<evidence type="ECO:0000313" key="3">
    <source>
        <dbReference type="Proteomes" id="UP000295345"/>
    </source>
</evidence>
<evidence type="ECO:0000313" key="2">
    <source>
        <dbReference type="EMBL" id="TDC63272.1"/>
    </source>
</evidence>
<name>A0A4R4SME5_9ACTN</name>
<dbReference type="Proteomes" id="UP000295345">
    <property type="component" value="Unassembled WGS sequence"/>
</dbReference>
<dbReference type="RefSeq" id="WP_132821786.1">
    <property type="nucleotide sequence ID" value="NZ_SMKI01000572.1"/>
</dbReference>
<protein>
    <submittedName>
        <fullName evidence="2">DUF4184 family protein</fullName>
    </submittedName>
</protein>
<dbReference type="AlphaFoldDB" id="A0A4R4SME5"/>
<comment type="caution">
    <text evidence="2">The sequence shown here is derived from an EMBL/GenBank/DDBJ whole genome shotgun (WGS) entry which is preliminary data.</text>
</comment>
<gene>
    <name evidence="2" type="ORF">E1283_32660</name>
</gene>
<feature type="compositionally biased region" description="Low complexity" evidence="1">
    <location>
        <begin position="297"/>
        <end position="307"/>
    </location>
</feature>
<organism evidence="2 3">
    <name type="scientific">Streptomyces hainanensis</name>
    <dbReference type="NCBI Taxonomy" id="402648"/>
    <lineage>
        <taxon>Bacteria</taxon>
        <taxon>Bacillati</taxon>
        <taxon>Actinomycetota</taxon>
        <taxon>Actinomycetes</taxon>
        <taxon>Kitasatosporales</taxon>
        <taxon>Streptomycetaceae</taxon>
        <taxon>Streptomyces</taxon>
    </lineage>
</organism>
<dbReference type="OrthoDB" id="8481923at2"/>
<sequence length="319" mass="33331">MPFTLSHPAAVLPLLRRPFVPAALVAGAVAPDVPYFLSVLGVSASGPRWYEPLLNPTETHAPGTGLLVNLPAALGLVALLRLLRRPVAAALPAGLRPAEPEPDPRPGARRVRWLVFSALIGVATHLAWDAVTHGDGYLVTRLDPLRAEVAGGLTVARLLQYASTALGLAALARYGWRRRTRSRGAVEAPARCPRWGVVALLVSAAALGGAAGLPGDVEAYRHTVEVDYGRPITETFADGTTSTSYPTETVGAPWGSFAEGVLTGLAKRAGAACAVALLLYAAAWHARRALGPPPGPAGVVTAPGTAARRARWPATRRRP</sequence>
<dbReference type="Pfam" id="PF13803">
    <property type="entry name" value="DUF4184"/>
    <property type="match status" value="1"/>
</dbReference>
<accession>A0A4R4SME5</accession>
<feature type="compositionally biased region" description="Basic residues" evidence="1">
    <location>
        <begin position="308"/>
        <end position="319"/>
    </location>
</feature>
<feature type="region of interest" description="Disordered" evidence="1">
    <location>
        <begin position="295"/>
        <end position="319"/>
    </location>
</feature>
<keyword evidence="3" id="KW-1185">Reference proteome</keyword>
<proteinExistence type="predicted"/>